<evidence type="ECO:0008006" key="5">
    <source>
        <dbReference type="Google" id="ProtNLM"/>
    </source>
</evidence>
<dbReference type="InterPro" id="IPR009362">
    <property type="entry name" value="YhcG_C"/>
</dbReference>
<comment type="caution">
    <text evidence="3">The sequence shown here is derived from an EMBL/GenBank/DDBJ whole genome shotgun (WGS) entry which is preliminary data.</text>
</comment>
<accession>A0A151CHC5</accession>
<dbReference type="InterPro" id="IPR053148">
    <property type="entry name" value="PD-DEXK-like_domain"/>
</dbReference>
<dbReference type="EMBL" id="LNKT01000011">
    <property type="protein sequence ID" value="KYJ86942.1"/>
    <property type="molecule type" value="Genomic_DNA"/>
</dbReference>
<keyword evidence="4" id="KW-1185">Reference proteome</keyword>
<sequence length="346" mass="40932">MVEKNSFYENVKNILQSARANAYKQVNFIMVEAYWNIGKQIVEEEQSGKERAEYGKYLIKELSKRLTDDFGKGFTQQNLRNMRQFYKLFPIRSSLRSELAWTHYRLLLRIDNQVSREWYMNEAVASNWSTRALERQIGSHYYERIVASRDKSIIKEEAEQHTKSMQLTPKDIIKDPYVLEFLDLKDNKNFRENDLESALIDKVQDFLLELGRGFAFVSRQKHIRTELSDFYIDLVFYNYILKCFVIIDLKRGKLSHQDIGQMDMYVNMFNDLEKAPEDNPTIGIILCTDKDNTVVKYSSIDNEKLFVSKYQLYLPTEEELKAEIEKDILELGLMNIDDQKDYIGNN</sequence>
<dbReference type="InterPro" id="IPR011856">
    <property type="entry name" value="tRNA_endonuc-like_dom_sf"/>
</dbReference>
<dbReference type="PANTHER" id="PTHR30547">
    <property type="entry name" value="UNCHARACTERIZED PROTEIN YHCG-RELATED"/>
    <property type="match status" value="1"/>
</dbReference>
<dbReference type="PANTHER" id="PTHR30547:SF5">
    <property type="entry name" value="NUCLEASE YHCG-RELATED"/>
    <property type="match status" value="1"/>
</dbReference>
<evidence type="ECO:0000259" key="1">
    <source>
        <dbReference type="Pfam" id="PF06250"/>
    </source>
</evidence>
<dbReference type="STRING" id="1630136.AS592_00495"/>
<feature type="domain" description="YhcG N-terminal" evidence="2">
    <location>
        <begin position="10"/>
        <end position="144"/>
    </location>
</feature>
<evidence type="ECO:0000259" key="2">
    <source>
        <dbReference type="Pfam" id="PF17761"/>
    </source>
</evidence>
<dbReference type="Pfam" id="PF17761">
    <property type="entry name" value="DUF1016_N"/>
    <property type="match status" value="1"/>
</dbReference>
<proteinExistence type="predicted"/>
<feature type="domain" description="YhcG PDDEXK nuclease" evidence="1">
    <location>
        <begin position="171"/>
        <end position="324"/>
    </location>
</feature>
<evidence type="ECO:0000313" key="4">
    <source>
        <dbReference type="Proteomes" id="UP000075359"/>
    </source>
</evidence>
<dbReference type="GO" id="GO:0003676">
    <property type="term" value="F:nucleic acid binding"/>
    <property type="evidence" value="ECO:0007669"/>
    <property type="project" value="InterPro"/>
</dbReference>
<dbReference type="InterPro" id="IPR041527">
    <property type="entry name" value="YhcG_N"/>
</dbReference>
<reference evidence="3 4" key="1">
    <citation type="submission" date="2015-11" db="EMBL/GenBank/DDBJ databases">
        <title>Draft genome of Sulfurovum riftiae 1812E, a member of the Epsilonproteobacteria isolated from the tube of the deep-sea hydrothermal vent tubewom Riftia pachyptila.</title>
        <authorList>
            <person name="Vetriani C."/>
            <person name="Giovannelli D."/>
        </authorList>
    </citation>
    <scope>NUCLEOTIDE SEQUENCE [LARGE SCALE GENOMIC DNA]</scope>
    <source>
        <strain evidence="3 4">1812E</strain>
    </source>
</reference>
<protein>
    <recommendedName>
        <fullName evidence="5">50S ribosomal protein L31</fullName>
    </recommendedName>
</protein>
<dbReference type="Gene3D" id="3.40.1350.10">
    <property type="match status" value="1"/>
</dbReference>
<dbReference type="RefSeq" id="WP_067329782.1">
    <property type="nucleotide sequence ID" value="NZ_LNKT01000011.1"/>
</dbReference>
<dbReference type="Proteomes" id="UP000075359">
    <property type="component" value="Unassembled WGS sequence"/>
</dbReference>
<dbReference type="Pfam" id="PF06250">
    <property type="entry name" value="YhcG_C"/>
    <property type="match status" value="1"/>
</dbReference>
<organism evidence="3 4">
    <name type="scientific">Sulfurovum riftiae</name>
    <dbReference type="NCBI Taxonomy" id="1630136"/>
    <lineage>
        <taxon>Bacteria</taxon>
        <taxon>Pseudomonadati</taxon>
        <taxon>Campylobacterota</taxon>
        <taxon>Epsilonproteobacteria</taxon>
        <taxon>Campylobacterales</taxon>
        <taxon>Sulfurovaceae</taxon>
        <taxon>Sulfurovum</taxon>
    </lineage>
</organism>
<name>A0A151CHC5_9BACT</name>
<evidence type="ECO:0000313" key="3">
    <source>
        <dbReference type="EMBL" id="KYJ86942.1"/>
    </source>
</evidence>
<dbReference type="OrthoDB" id="9801263at2"/>
<gene>
    <name evidence="3" type="ORF">AS592_00495</name>
</gene>
<dbReference type="AlphaFoldDB" id="A0A151CHC5"/>